<evidence type="ECO:0000256" key="5">
    <source>
        <dbReference type="ARBA" id="ARBA00022597"/>
    </source>
</evidence>
<feature type="transmembrane region" description="Helical" evidence="11">
    <location>
        <begin position="505"/>
        <end position="525"/>
    </location>
</feature>
<dbReference type="Proteomes" id="UP001497522">
    <property type="component" value="Chromosome 8"/>
</dbReference>
<feature type="region of interest" description="Disordered" evidence="10">
    <location>
        <begin position="272"/>
        <end position="326"/>
    </location>
</feature>
<keyword evidence="6 11" id="KW-0812">Transmembrane</keyword>
<evidence type="ECO:0000313" key="13">
    <source>
        <dbReference type="Proteomes" id="UP001497522"/>
    </source>
</evidence>
<evidence type="ECO:0000256" key="3">
    <source>
        <dbReference type="ARBA" id="ARBA00007134"/>
    </source>
</evidence>
<feature type="region of interest" description="Disordered" evidence="10">
    <location>
        <begin position="20"/>
        <end position="40"/>
    </location>
</feature>
<evidence type="ECO:0000256" key="1">
    <source>
        <dbReference type="ARBA" id="ARBA00004141"/>
    </source>
</evidence>
<dbReference type="SUPFAM" id="SSF103473">
    <property type="entry name" value="MFS general substrate transporter"/>
    <property type="match status" value="1"/>
</dbReference>
<comment type="subcellular location">
    <subcellularLocation>
        <location evidence="1">Membrane</location>
        <topology evidence="1">Multi-pass membrane protein</topology>
    </subcellularLocation>
</comment>
<evidence type="ECO:0000256" key="9">
    <source>
        <dbReference type="ARBA" id="ARBA00023136"/>
    </source>
</evidence>
<feature type="transmembrane region" description="Helical" evidence="11">
    <location>
        <begin position="425"/>
        <end position="449"/>
    </location>
</feature>
<evidence type="ECO:0000256" key="8">
    <source>
        <dbReference type="ARBA" id="ARBA00022989"/>
    </source>
</evidence>
<dbReference type="CDD" id="cd17313">
    <property type="entry name" value="MFS_SLC45_SUC"/>
    <property type="match status" value="1"/>
</dbReference>
<keyword evidence="4" id="KW-0813">Transport</keyword>
<dbReference type="InterPro" id="IPR011701">
    <property type="entry name" value="MFS"/>
</dbReference>
<dbReference type="EMBL" id="OZ023709">
    <property type="protein sequence ID" value="CAK9880704.1"/>
    <property type="molecule type" value="Genomic_DNA"/>
</dbReference>
<keyword evidence="13" id="KW-1185">Reference proteome</keyword>
<feature type="transmembrane region" description="Helical" evidence="11">
    <location>
        <begin position="461"/>
        <end position="484"/>
    </location>
</feature>
<name>A0ABP1BWA9_9BRYO</name>
<evidence type="ECO:0000256" key="6">
    <source>
        <dbReference type="ARBA" id="ARBA00022692"/>
    </source>
</evidence>
<feature type="transmembrane region" description="Helical" evidence="11">
    <location>
        <begin position="395"/>
        <end position="418"/>
    </location>
</feature>
<feature type="transmembrane region" description="Helical" evidence="11">
    <location>
        <begin position="119"/>
        <end position="141"/>
    </location>
</feature>
<keyword evidence="8 11" id="KW-1133">Transmembrane helix</keyword>
<dbReference type="PANTHER" id="PTHR19432:SF90">
    <property type="entry name" value="SUCROSE TRANSPORT PROTEIN SUC4"/>
    <property type="match status" value="1"/>
</dbReference>
<feature type="transmembrane region" description="Helical" evidence="11">
    <location>
        <begin position="200"/>
        <end position="222"/>
    </location>
</feature>
<keyword evidence="7" id="KW-0769">Symport</keyword>
<gene>
    <name evidence="12" type="ORF">CSSPJE1EN2_LOCUS22103</name>
</gene>
<evidence type="ECO:0000256" key="4">
    <source>
        <dbReference type="ARBA" id="ARBA00022448"/>
    </source>
</evidence>
<feature type="transmembrane region" description="Helical" evidence="11">
    <location>
        <begin position="537"/>
        <end position="555"/>
    </location>
</feature>
<reference evidence="12" key="1">
    <citation type="submission" date="2024-03" db="EMBL/GenBank/DDBJ databases">
        <authorList>
            <consortium name="ELIXIR-Norway"/>
            <consortium name="Elixir Norway"/>
        </authorList>
    </citation>
    <scope>NUCLEOTIDE SEQUENCE</scope>
</reference>
<dbReference type="InterPro" id="IPR036259">
    <property type="entry name" value="MFS_trans_sf"/>
</dbReference>
<feature type="transmembrane region" description="Helical" evidence="11">
    <location>
        <begin position="49"/>
        <end position="67"/>
    </location>
</feature>
<comment type="similarity">
    <text evidence="3">Belongs to the glycoside-pentoside-hexuronide (GPH) cation symporter transporter (TC 2.A.2.4) family.</text>
</comment>
<evidence type="ECO:0000256" key="7">
    <source>
        <dbReference type="ARBA" id="ARBA00022847"/>
    </source>
</evidence>
<sequence>MMDPAGIVLSKRFIMINQEGRNNNNNNKRRRRSSGSSSSSSRICSIRELVQAASVALGVQFGWALQLSLLTPYIQELGISHAGVSLIWLCGPVSGTLVQPLVGHYSDRCTSKHGRRRPFLVAGAVFVVIAGLIISFSADLGYLLGDNVGDGDDGAFFRPRAIAIFVLGFWVFDLANNTIQGPCRALLADLVGDDEKRSRSAFGFSSTFMALGNVLGFAASAYDRWYQVFPFTKTHACDKVCANLKSVFFVEIFLLLFTVVLTLKAAPEIPWNSSSKSWRNPNIPPTSTTPLLSENHLEEPNEAAATEIDEDEKEADGNQETEDQESVTGHVLWDLVGALQQLQGAMWCILAVTALTWISWYPFLLYDTDWMGREVYGGDPSDPARSKQYYDGVSMGALGLMLNSIILGLFSLIINYLCRHLGSNCVWGVANLIMGTCFVGTLIMTWAVPPAAFIKDQGPPAYIKAAALGLFALLGIPLAVTYSLPYALTATFTEAIGGGQGLAMGVLNLAVVVPQIFLSIGSGYWDELWGGGNSPAFLLGAVVAVCSAIAAVLLLPRQRRAC</sequence>
<dbReference type="Pfam" id="PF07690">
    <property type="entry name" value="MFS_1"/>
    <property type="match status" value="1"/>
</dbReference>
<feature type="transmembrane region" description="Helical" evidence="11">
    <location>
        <begin position="161"/>
        <end position="179"/>
    </location>
</feature>
<dbReference type="Gene3D" id="1.20.1250.20">
    <property type="entry name" value="MFS general substrate transporter like domains"/>
    <property type="match status" value="1"/>
</dbReference>
<organism evidence="12 13">
    <name type="scientific">Sphagnum jensenii</name>
    <dbReference type="NCBI Taxonomy" id="128206"/>
    <lineage>
        <taxon>Eukaryota</taxon>
        <taxon>Viridiplantae</taxon>
        <taxon>Streptophyta</taxon>
        <taxon>Embryophyta</taxon>
        <taxon>Bryophyta</taxon>
        <taxon>Sphagnophytina</taxon>
        <taxon>Sphagnopsida</taxon>
        <taxon>Sphagnales</taxon>
        <taxon>Sphagnaceae</taxon>
        <taxon>Sphagnum</taxon>
    </lineage>
</organism>
<feature type="compositionally biased region" description="Acidic residues" evidence="10">
    <location>
        <begin position="307"/>
        <end position="325"/>
    </location>
</feature>
<evidence type="ECO:0008006" key="14">
    <source>
        <dbReference type="Google" id="ProtNLM"/>
    </source>
</evidence>
<comment type="pathway">
    <text evidence="2">Glycan biosynthesis; sucrose metabolism.</text>
</comment>
<protein>
    <recommendedName>
        <fullName evidence="14">Sucrose transporter</fullName>
    </recommendedName>
</protein>
<evidence type="ECO:0000256" key="2">
    <source>
        <dbReference type="ARBA" id="ARBA00004914"/>
    </source>
</evidence>
<feature type="transmembrane region" description="Helical" evidence="11">
    <location>
        <begin position="344"/>
        <end position="363"/>
    </location>
</feature>
<evidence type="ECO:0000313" key="12">
    <source>
        <dbReference type="EMBL" id="CAK9880704.1"/>
    </source>
</evidence>
<dbReference type="PANTHER" id="PTHR19432">
    <property type="entry name" value="SUGAR TRANSPORTER"/>
    <property type="match status" value="1"/>
</dbReference>
<keyword evidence="5" id="KW-0762">Sugar transport</keyword>
<accession>A0ABP1BWA9</accession>
<proteinExistence type="inferred from homology"/>
<feature type="transmembrane region" description="Helical" evidence="11">
    <location>
        <begin position="79"/>
        <end position="98"/>
    </location>
</feature>
<feature type="transmembrane region" description="Helical" evidence="11">
    <location>
        <begin position="242"/>
        <end position="263"/>
    </location>
</feature>
<feature type="compositionally biased region" description="Polar residues" evidence="10">
    <location>
        <begin position="272"/>
        <end position="292"/>
    </location>
</feature>
<keyword evidence="9 11" id="KW-0472">Membrane</keyword>
<evidence type="ECO:0000256" key="11">
    <source>
        <dbReference type="SAM" id="Phobius"/>
    </source>
</evidence>
<evidence type="ECO:0000256" key="10">
    <source>
        <dbReference type="SAM" id="MobiDB-lite"/>
    </source>
</evidence>